<dbReference type="PANTHER" id="PTHR10046">
    <property type="entry name" value="ATP DEPENDENT LON PROTEASE FAMILY MEMBER"/>
    <property type="match status" value="1"/>
</dbReference>
<sequence length="364" mass="37776">MSDNSESSGRNSRGRVLVVSATSLVLLLGVAFLLPVPFVKMAPGPTFNVIGTVDDKPVLTIEGTTTYPTTGSLEMTTVLESGGPRGGLTFVDAMASWFDPADAVLPRELIYPDEVSGEEVKRRQAAMFSTSESDAIGAALNYLKMPVGKELVVTSVYGDSPSDGILEPKDHIVSIDGKAVDQPQQVSDAVRAKPIGTSFDFEVDRRVDGADETMQVTVTSAANPDDATIPYIGIGVGIFYVPDFSIEFTLKDVGGPSAGLMFTLGLIDKLSPADLAKGRTIAGTGTITPEGAVGAIGGIRQKLAGARNKGAELFLMPAVHCKEAADHVPDGLTVAAVSTVTEAVTAVETWTSGGTPVGCPADEG</sequence>
<dbReference type="SUPFAM" id="SSF54211">
    <property type="entry name" value="Ribosomal protein S5 domain 2-like"/>
    <property type="match status" value="1"/>
</dbReference>
<dbReference type="InterPro" id="IPR001478">
    <property type="entry name" value="PDZ"/>
</dbReference>
<gene>
    <name evidence="3" type="ORF">UFOPK2786_01154</name>
</gene>
<dbReference type="Pfam" id="PF13180">
    <property type="entry name" value="PDZ_2"/>
    <property type="match status" value="1"/>
</dbReference>
<feature type="domain" description="PDZ" evidence="2">
    <location>
        <begin position="145"/>
        <end position="218"/>
    </location>
</feature>
<dbReference type="InterPro" id="IPR036034">
    <property type="entry name" value="PDZ_sf"/>
</dbReference>
<accession>A0A6J6TLN4</accession>
<dbReference type="GO" id="GO:0004252">
    <property type="term" value="F:serine-type endopeptidase activity"/>
    <property type="evidence" value="ECO:0007669"/>
    <property type="project" value="InterPro"/>
</dbReference>
<dbReference type="InterPro" id="IPR014721">
    <property type="entry name" value="Ribsml_uS5_D2-typ_fold_subgr"/>
</dbReference>
<dbReference type="AlphaFoldDB" id="A0A6J6TLN4"/>
<dbReference type="Gene3D" id="3.30.230.10">
    <property type="match status" value="1"/>
</dbReference>
<dbReference type="InterPro" id="IPR020568">
    <property type="entry name" value="Ribosomal_Su5_D2-typ_SF"/>
</dbReference>
<dbReference type="GO" id="GO:0005524">
    <property type="term" value="F:ATP binding"/>
    <property type="evidence" value="ECO:0007669"/>
    <property type="project" value="InterPro"/>
</dbReference>
<evidence type="ECO:0000259" key="1">
    <source>
        <dbReference type="Pfam" id="PF05362"/>
    </source>
</evidence>
<evidence type="ECO:0000313" key="3">
    <source>
        <dbReference type="EMBL" id="CAB4748332.1"/>
    </source>
</evidence>
<dbReference type="GO" id="GO:0030163">
    <property type="term" value="P:protein catabolic process"/>
    <property type="evidence" value="ECO:0007669"/>
    <property type="project" value="InterPro"/>
</dbReference>
<feature type="domain" description="Lon proteolytic" evidence="1">
    <location>
        <begin position="255"/>
        <end position="344"/>
    </location>
</feature>
<organism evidence="3">
    <name type="scientific">freshwater metagenome</name>
    <dbReference type="NCBI Taxonomy" id="449393"/>
    <lineage>
        <taxon>unclassified sequences</taxon>
        <taxon>metagenomes</taxon>
        <taxon>ecological metagenomes</taxon>
    </lineage>
</organism>
<dbReference type="EMBL" id="CAEZYW010000181">
    <property type="protein sequence ID" value="CAB4748332.1"/>
    <property type="molecule type" value="Genomic_DNA"/>
</dbReference>
<dbReference type="SUPFAM" id="SSF50156">
    <property type="entry name" value="PDZ domain-like"/>
    <property type="match status" value="1"/>
</dbReference>
<dbReference type="GO" id="GO:0004176">
    <property type="term" value="F:ATP-dependent peptidase activity"/>
    <property type="evidence" value="ECO:0007669"/>
    <property type="project" value="InterPro"/>
</dbReference>
<protein>
    <submittedName>
        <fullName evidence="3">Unannotated protein</fullName>
    </submittedName>
</protein>
<dbReference type="InterPro" id="IPR027065">
    <property type="entry name" value="Lon_Prtase"/>
</dbReference>
<reference evidence="3" key="1">
    <citation type="submission" date="2020-05" db="EMBL/GenBank/DDBJ databases">
        <authorList>
            <person name="Chiriac C."/>
            <person name="Salcher M."/>
            <person name="Ghai R."/>
            <person name="Kavagutti S V."/>
        </authorList>
    </citation>
    <scope>NUCLEOTIDE SEQUENCE</scope>
</reference>
<name>A0A6J6TLN4_9ZZZZ</name>
<dbReference type="InterPro" id="IPR008269">
    <property type="entry name" value="Lon_proteolytic"/>
</dbReference>
<dbReference type="Gene3D" id="2.30.42.10">
    <property type="match status" value="1"/>
</dbReference>
<dbReference type="Pfam" id="PF05362">
    <property type="entry name" value="Lon_C"/>
    <property type="match status" value="1"/>
</dbReference>
<evidence type="ECO:0000259" key="2">
    <source>
        <dbReference type="Pfam" id="PF13180"/>
    </source>
</evidence>
<dbReference type="GO" id="GO:0006508">
    <property type="term" value="P:proteolysis"/>
    <property type="evidence" value="ECO:0007669"/>
    <property type="project" value="InterPro"/>
</dbReference>
<proteinExistence type="predicted"/>